<evidence type="ECO:0000313" key="3">
    <source>
        <dbReference type="Proteomes" id="UP001203423"/>
    </source>
</evidence>
<dbReference type="RefSeq" id="WP_248939616.1">
    <property type="nucleotide sequence ID" value="NZ_JAKIKS010000022.1"/>
</dbReference>
<protein>
    <submittedName>
        <fullName evidence="2">Uncharacterized protein</fullName>
    </submittedName>
</protein>
<reference evidence="2 3" key="1">
    <citation type="submission" date="2022-01" db="EMBL/GenBank/DDBJ databases">
        <title>Whole genome-based taxonomy of the Shewanellaceae.</title>
        <authorList>
            <person name="Martin-Rodriguez A.J."/>
        </authorList>
    </citation>
    <scope>NUCLEOTIDE SEQUENCE [LARGE SCALE GENOMIC DNA]</scope>
    <source>
        <strain evidence="2 3">DSM 17177</strain>
    </source>
</reference>
<comment type="caution">
    <text evidence="2">The sequence shown here is derived from an EMBL/GenBank/DDBJ whole genome shotgun (WGS) entry which is preliminary data.</text>
</comment>
<feature type="transmembrane region" description="Helical" evidence="1">
    <location>
        <begin position="45"/>
        <end position="70"/>
    </location>
</feature>
<keyword evidence="1" id="KW-0812">Transmembrane</keyword>
<evidence type="ECO:0000313" key="2">
    <source>
        <dbReference type="EMBL" id="MCL1124334.1"/>
    </source>
</evidence>
<keyword evidence="1" id="KW-1133">Transmembrane helix</keyword>
<organism evidence="2 3">
    <name type="scientific">Shewanella surugensis</name>
    <dbReference type="NCBI Taxonomy" id="212020"/>
    <lineage>
        <taxon>Bacteria</taxon>
        <taxon>Pseudomonadati</taxon>
        <taxon>Pseudomonadota</taxon>
        <taxon>Gammaproteobacteria</taxon>
        <taxon>Alteromonadales</taxon>
        <taxon>Shewanellaceae</taxon>
        <taxon>Shewanella</taxon>
    </lineage>
</organism>
<keyword evidence="3" id="KW-1185">Reference proteome</keyword>
<proteinExistence type="predicted"/>
<sequence length="107" mass="12070">MVKSKVFTAKKMNYRHHSLADSALLKPRKKTLLARAKLSLKISYWLSYLTPLLLFIAFFISLYVAVLIGAKLAYFAPFPLNDDSAWMGSVQSSETIVPKMIPSPFES</sequence>
<gene>
    <name evidence="2" type="ORF">L2764_07580</name>
</gene>
<accession>A0ABT0L9I0</accession>
<name>A0ABT0L9I0_9GAMM</name>
<dbReference type="EMBL" id="JAKIKS010000022">
    <property type="protein sequence ID" value="MCL1124334.1"/>
    <property type="molecule type" value="Genomic_DNA"/>
</dbReference>
<evidence type="ECO:0000256" key="1">
    <source>
        <dbReference type="SAM" id="Phobius"/>
    </source>
</evidence>
<dbReference type="Proteomes" id="UP001203423">
    <property type="component" value="Unassembled WGS sequence"/>
</dbReference>
<keyword evidence="1" id="KW-0472">Membrane</keyword>